<comment type="caution">
    <text evidence="1">The sequence shown here is derived from an EMBL/GenBank/DDBJ whole genome shotgun (WGS) entry which is preliminary data.</text>
</comment>
<evidence type="ECO:0000313" key="2">
    <source>
        <dbReference type="Proteomes" id="UP000248012"/>
    </source>
</evidence>
<dbReference type="OrthoDB" id="9771846at2"/>
<dbReference type="RefSeq" id="WP_110796351.1">
    <property type="nucleotide sequence ID" value="NZ_KZ826486.1"/>
</dbReference>
<dbReference type="Proteomes" id="UP000248012">
    <property type="component" value="Unassembled WGS sequence"/>
</dbReference>
<organism evidence="1 2">
    <name type="scientific">Litorivita pollutaquae</name>
    <dbReference type="NCBI Taxonomy" id="2200892"/>
    <lineage>
        <taxon>Bacteria</taxon>
        <taxon>Pseudomonadati</taxon>
        <taxon>Pseudomonadota</taxon>
        <taxon>Alphaproteobacteria</taxon>
        <taxon>Rhodobacterales</taxon>
        <taxon>Paracoccaceae</taxon>
        <taxon>Litorivita</taxon>
    </lineage>
</organism>
<name>A0A2V4NBU4_9RHOB</name>
<dbReference type="EMBL" id="QFVT01000007">
    <property type="protein sequence ID" value="PYC47160.1"/>
    <property type="molecule type" value="Genomic_DNA"/>
</dbReference>
<proteinExistence type="predicted"/>
<dbReference type="Pfam" id="PF11316">
    <property type="entry name" value="Rhamno_transf"/>
    <property type="match status" value="1"/>
</dbReference>
<evidence type="ECO:0000313" key="1">
    <source>
        <dbReference type="EMBL" id="PYC47160.1"/>
    </source>
</evidence>
<gene>
    <name evidence="1" type="ORF">DI396_11405</name>
</gene>
<protein>
    <recommendedName>
        <fullName evidence="3">Rhamnosyl transferase</fullName>
    </recommendedName>
</protein>
<keyword evidence="2" id="KW-1185">Reference proteome</keyword>
<dbReference type="AlphaFoldDB" id="A0A2V4NBU4"/>
<dbReference type="InterPro" id="IPR021466">
    <property type="entry name" value="Put_rhamnosyl_transferase"/>
</dbReference>
<sequence length="274" mass="30920">MQVIGLCRFSYPALGGFQIEHDSIEARRAFLYAEARMEERFALFEGFTLPALRAQTDPDFTFLTVVGDDLPAQYRARLDALTAGMPQVVIQSRPPGRHRDVMQDAINSVRTDPDAPCLQFRLDDDDAVACSYIEALRLAADEHHKLLRSERHIAIDFNQGFLARPSMNGIEAAPSSTRFMTAALALLIAPNVKLTVMNFSHSRLQRFMSCVIMGGVDMYVRSHNTFNDSRMGKHPMEMHPLTPELEAHFKDTFAIDTNDIRRLFHNVPPLEIGD</sequence>
<accession>A0A2V4NBU4</accession>
<evidence type="ECO:0008006" key="3">
    <source>
        <dbReference type="Google" id="ProtNLM"/>
    </source>
</evidence>
<reference evidence="1 2" key="1">
    <citation type="submission" date="2018-05" db="EMBL/GenBank/DDBJ databases">
        <title>Oceanovita maritima gen. nov., sp. nov., a marine bacterium in the family Rhodobacteraceae isolated from surface seawater of Lundu port Xiamen, China.</title>
        <authorList>
            <person name="Hetharua B.H."/>
            <person name="Min D."/>
            <person name="Liao H."/>
            <person name="Tian Y."/>
        </authorList>
    </citation>
    <scope>NUCLEOTIDE SEQUENCE [LARGE SCALE GENOMIC DNA]</scope>
    <source>
        <strain evidence="1 2">FSX-11</strain>
    </source>
</reference>